<dbReference type="GO" id="GO:0006508">
    <property type="term" value="P:proteolysis"/>
    <property type="evidence" value="ECO:0007669"/>
    <property type="project" value="InterPro"/>
</dbReference>
<reference evidence="7" key="1">
    <citation type="submission" date="2025-08" db="UniProtKB">
        <authorList>
            <consortium name="RefSeq"/>
        </authorList>
    </citation>
    <scope>IDENTIFICATION</scope>
</reference>
<dbReference type="CDD" id="cd00190">
    <property type="entry name" value="Tryp_SPc"/>
    <property type="match status" value="1"/>
</dbReference>
<dbReference type="GO" id="GO:0005576">
    <property type="term" value="C:extracellular region"/>
    <property type="evidence" value="ECO:0007669"/>
    <property type="project" value="UniProtKB-SubCell"/>
</dbReference>
<keyword evidence="6" id="KW-1185">Reference proteome</keyword>
<dbReference type="RefSeq" id="XP_016946003.3">
    <property type="nucleotide sequence ID" value="XM_017090514.4"/>
</dbReference>
<dbReference type="PROSITE" id="PS50240">
    <property type="entry name" value="TRYPSIN_DOM"/>
    <property type="match status" value="1"/>
</dbReference>
<proteinExistence type="inferred from homology"/>
<feature type="compositionally biased region" description="Polar residues" evidence="3">
    <location>
        <begin position="79"/>
        <end position="90"/>
    </location>
</feature>
<dbReference type="PANTHER" id="PTHR24256">
    <property type="entry name" value="TRYPTASE-RELATED"/>
    <property type="match status" value="1"/>
</dbReference>
<feature type="signal peptide" evidence="4">
    <location>
        <begin position="1"/>
        <end position="20"/>
    </location>
</feature>
<dbReference type="SMART" id="SM00020">
    <property type="entry name" value="Tryp_SPc"/>
    <property type="match status" value="1"/>
</dbReference>
<organism evidence="6 7">
    <name type="scientific">Drosophila suzukii</name>
    <name type="common">Spotted-wing drosophila fruit fly</name>
    <dbReference type="NCBI Taxonomy" id="28584"/>
    <lineage>
        <taxon>Eukaryota</taxon>
        <taxon>Metazoa</taxon>
        <taxon>Ecdysozoa</taxon>
        <taxon>Arthropoda</taxon>
        <taxon>Hexapoda</taxon>
        <taxon>Insecta</taxon>
        <taxon>Pterygota</taxon>
        <taxon>Neoptera</taxon>
        <taxon>Endopterygota</taxon>
        <taxon>Diptera</taxon>
        <taxon>Brachycera</taxon>
        <taxon>Muscomorpha</taxon>
        <taxon>Ephydroidea</taxon>
        <taxon>Drosophilidae</taxon>
        <taxon>Drosophila</taxon>
        <taxon>Sophophora</taxon>
    </lineage>
</organism>
<dbReference type="SUPFAM" id="SSF50494">
    <property type="entry name" value="Trypsin-like serine proteases"/>
    <property type="match status" value="1"/>
</dbReference>
<name>A0AB39ZZ94_DROSZ</name>
<feature type="compositionally biased region" description="Polar residues" evidence="3">
    <location>
        <begin position="128"/>
        <end position="140"/>
    </location>
</feature>
<dbReference type="GO" id="GO:0004252">
    <property type="term" value="F:serine-type endopeptidase activity"/>
    <property type="evidence" value="ECO:0007669"/>
    <property type="project" value="InterPro"/>
</dbReference>
<sequence>MRRYWAIGALLLGSLLMGNACNYRCAPREHCEEEAPIFDYRSNNCVSPDICCGIMRQNFFALPPNSYPTRPDPPASYGQMGQSGTPSTRRPATILPNGPHDRFPGSNGVKDSYGGANPSPGGGSAPSDTNGSSSYPSGPQNHVPGQYSPGGRDPTIPGGTSQPPMTGVGSQNPVPGKYSPGGRYPTILGGTSQRPMAGVGSQNPVPGQYSPGGRDPTIPGGTSQPQMTGVGSQNPVPGQYSPGGKDPTIPGGTSQPPMTGVGSQNPVPGQYSPGGRDPTIRGDNSQPPMTGVGSQNPVPGQYSPGGREPTIPGGTSQPPMTGAGSQNYAEGVEQGQQCGMSNANGLQHFEGDSTETAKPGQYPWAVALIHEKKYLAGGSLIRPGVVLTAAHRVVDKNAAKIVVRAGDWDLGINNEQFKVEQREVVRIKIHEEFQFSSGANNLALLFLKSDFQMSDNIRTICLPNLRKTFERRRCIVAGWGKIHFQDKSFSTILKKVELPMVDKRTCQNQLRQTKLGPNYQLPESLICAGGELNRDACYGDGGSALFCSVGGENSGVFEQAGIVNWGIECGQQDVPGTYTDVAMFRYWIEENLLPFRYRMGENPLH</sequence>
<dbReference type="Proteomes" id="UP001652628">
    <property type="component" value="Chromosome 2L"/>
</dbReference>
<dbReference type="InterPro" id="IPR001254">
    <property type="entry name" value="Trypsin_dom"/>
</dbReference>
<dbReference type="Pfam" id="PF00089">
    <property type="entry name" value="Trypsin"/>
    <property type="match status" value="1"/>
</dbReference>
<dbReference type="InterPro" id="IPR051487">
    <property type="entry name" value="Ser/Thr_Proteases_Immune/Dev"/>
</dbReference>
<evidence type="ECO:0000259" key="5">
    <source>
        <dbReference type="PROSITE" id="PS50240"/>
    </source>
</evidence>
<evidence type="ECO:0000256" key="3">
    <source>
        <dbReference type="SAM" id="MobiDB-lite"/>
    </source>
</evidence>
<feature type="compositionally biased region" description="Polar residues" evidence="3">
    <location>
        <begin position="313"/>
        <end position="327"/>
    </location>
</feature>
<keyword evidence="4" id="KW-0732">Signal</keyword>
<protein>
    <submittedName>
        <fullName evidence="7">Serine proteinase stubble isoform X1</fullName>
    </submittedName>
</protein>
<feature type="compositionally biased region" description="Polar residues" evidence="3">
    <location>
        <begin position="251"/>
        <end position="267"/>
    </location>
</feature>
<comment type="similarity">
    <text evidence="2">Belongs to the peptidase S1 family. CLIP subfamily.</text>
</comment>
<feature type="compositionally biased region" description="Polar residues" evidence="3">
    <location>
        <begin position="158"/>
        <end position="173"/>
    </location>
</feature>
<accession>A0AB39ZZ94</accession>
<evidence type="ECO:0000256" key="1">
    <source>
        <dbReference type="ARBA" id="ARBA00023157"/>
    </source>
</evidence>
<evidence type="ECO:0000313" key="7">
    <source>
        <dbReference type="RefSeq" id="XP_016946003.3"/>
    </source>
</evidence>
<dbReference type="AlphaFoldDB" id="A0AB39ZZ94"/>
<evidence type="ECO:0000313" key="6">
    <source>
        <dbReference type="Proteomes" id="UP001652628"/>
    </source>
</evidence>
<feature type="region of interest" description="Disordered" evidence="3">
    <location>
        <begin position="65"/>
        <end position="327"/>
    </location>
</feature>
<gene>
    <name evidence="7" type="primary">SPH93</name>
</gene>
<keyword evidence="1" id="KW-1015">Disulfide bond</keyword>
<feature type="domain" description="Peptidase S1" evidence="5">
    <location>
        <begin position="349"/>
        <end position="593"/>
    </location>
</feature>
<feature type="region of interest" description="Disordered" evidence="3">
    <location>
        <begin position="338"/>
        <end position="357"/>
    </location>
</feature>
<feature type="compositionally biased region" description="Polar residues" evidence="3">
    <location>
        <begin position="282"/>
        <end position="298"/>
    </location>
</feature>
<dbReference type="InterPro" id="IPR043504">
    <property type="entry name" value="Peptidase_S1_PA_chymotrypsin"/>
</dbReference>
<dbReference type="InterPro" id="IPR009003">
    <property type="entry name" value="Peptidase_S1_PA"/>
</dbReference>
<dbReference type="GeneID" id="108021690"/>
<feature type="compositionally biased region" description="Polar residues" evidence="3">
    <location>
        <begin position="220"/>
        <end position="236"/>
    </location>
</feature>
<feature type="compositionally biased region" description="Polar residues" evidence="3">
    <location>
        <begin position="189"/>
        <end position="205"/>
    </location>
</feature>
<evidence type="ECO:0000256" key="4">
    <source>
        <dbReference type="SAM" id="SignalP"/>
    </source>
</evidence>
<feature type="chain" id="PRO_5046097508" evidence="4">
    <location>
        <begin position="21"/>
        <end position="605"/>
    </location>
</feature>
<evidence type="ECO:0000256" key="2">
    <source>
        <dbReference type="ARBA" id="ARBA00024195"/>
    </source>
</evidence>
<dbReference type="Gene3D" id="2.40.10.10">
    <property type="entry name" value="Trypsin-like serine proteases"/>
    <property type="match status" value="1"/>
</dbReference>